<evidence type="ECO:0000313" key="2">
    <source>
        <dbReference type="Proteomes" id="UP001056120"/>
    </source>
</evidence>
<gene>
    <name evidence="1" type="ORF">L1987_20856</name>
</gene>
<protein>
    <submittedName>
        <fullName evidence="1">Uncharacterized protein</fullName>
    </submittedName>
</protein>
<name>A0ACB9ISZ5_9ASTR</name>
<sequence length="155" mass="17585">MSDHMERLSQVEQPKESSEDVCVVNALLVCDLVWSGDGASGEELVNSIPFDPIDKDEQDLAKVRQLQRNMVYKLTKMRNLKNHLRTLQQNNREEGDVIQCDGDFHLLEYKDIVTQALESSESTLPSPLHVIPDEGIGKLYGQVNKYKSEVLTVQE</sequence>
<reference evidence="1 2" key="2">
    <citation type="journal article" date="2022" name="Mol. Ecol. Resour.">
        <title>The genomes of chicory, endive, great burdock and yacon provide insights into Asteraceae paleo-polyploidization history and plant inulin production.</title>
        <authorList>
            <person name="Fan W."/>
            <person name="Wang S."/>
            <person name="Wang H."/>
            <person name="Wang A."/>
            <person name="Jiang F."/>
            <person name="Liu H."/>
            <person name="Zhao H."/>
            <person name="Xu D."/>
            <person name="Zhang Y."/>
        </authorList>
    </citation>
    <scope>NUCLEOTIDE SEQUENCE [LARGE SCALE GENOMIC DNA]</scope>
    <source>
        <strain evidence="2">cv. Yunnan</strain>
        <tissue evidence="1">Leaves</tissue>
    </source>
</reference>
<accession>A0ACB9ISZ5</accession>
<dbReference type="Proteomes" id="UP001056120">
    <property type="component" value="Linkage Group LG07"/>
</dbReference>
<evidence type="ECO:0000313" key="1">
    <source>
        <dbReference type="EMBL" id="KAI3811139.1"/>
    </source>
</evidence>
<proteinExistence type="predicted"/>
<keyword evidence="2" id="KW-1185">Reference proteome</keyword>
<reference evidence="2" key="1">
    <citation type="journal article" date="2022" name="Mol. Ecol. Resour.">
        <title>The genomes of chicory, endive, great burdock and yacon provide insights into Asteraceae palaeo-polyploidization history and plant inulin production.</title>
        <authorList>
            <person name="Fan W."/>
            <person name="Wang S."/>
            <person name="Wang H."/>
            <person name="Wang A."/>
            <person name="Jiang F."/>
            <person name="Liu H."/>
            <person name="Zhao H."/>
            <person name="Xu D."/>
            <person name="Zhang Y."/>
        </authorList>
    </citation>
    <scope>NUCLEOTIDE SEQUENCE [LARGE SCALE GENOMIC DNA]</scope>
    <source>
        <strain evidence="2">cv. Yunnan</strain>
    </source>
</reference>
<dbReference type="EMBL" id="CM042024">
    <property type="protein sequence ID" value="KAI3811139.1"/>
    <property type="molecule type" value="Genomic_DNA"/>
</dbReference>
<organism evidence="1 2">
    <name type="scientific">Smallanthus sonchifolius</name>
    <dbReference type="NCBI Taxonomy" id="185202"/>
    <lineage>
        <taxon>Eukaryota</taxon>
        <taxon>Viridiplantae</taxon>
        <taxon>Streptophyta</taxon>
        <taxon>Embryophyta</taxon>
        <taxon>Tracheophyta</taxon>
        <taxon>Spermatophyta</taxon>
        <taxon>Magnoliopsida</taxon>
        <taxon>eudicotyledons</taxon>
        <taxon>Gunneridae</taxon>
        <taxon>Pentapetalae</taxon>
        <taxon>asterids</taxon>
        <taxon>campanulids</taxon>
        <taxon>Asterales</taxon>
        <taxon>Asteraceae</taxon>
        <taxon>Asteroideae</taxon>
        <taxon>Heliantheae alliance</taxon>
        <taxon>Millerieae</taxon>
        <taxon>Smallanthus</taxon>
    </lineage>
</organism>
<comment type="caution">
    <text evidence="1">The sequence shown here is derived from an EMBL/GenBank/DDBJ whole genome shotgun (WGS) entry which is preliminary data.</text>
</comment>